<evidence type="ECO:0000313" key="2">
    <source>
        <dbReference type="EMBL" id="GFZ14508.1"/>
    </source>
</evidence>
<feature type="compositionally biased region" description="Basic and acidic residues" evidence="1">
    <location>
        <begin position="12"/>
        <end position="45"/>
    </location>
</feature>
<feature type="compositionally biased region" description="Basic and acidic residues" evidence="1">
    <location>
        <begin position="182"/>
        <end position="192"/>
    </location>
</feature>
<name>A0A7J0GUP1_9ERIC</name>
<sequence length="192" mass="21887">MSDQVTQIKRATGRERECHSNAYVRERAPRVEREKVIVTEKERARNQQIGLSRRRTKPNRNKSELIKHNRRQAKHQQQQRRVGGPIGDQIKPNRREADTNQRQSSLVGTRRTKSEIVGDKPSLVGTRQTKSETGGDKSSLVGTRRTKLETGGHKPSLVGPRQTKSETRPVMSRSSRSQVKSEPLRRRSPEVG</sequence>
<reference evidence="2 3" key="1">
    <citation type="submission" date="2019-07" db="EMBL/GenBank/DDBJ databases">
        <title>De Novo Assembly of kiwifruit Actinidia rufa.</title>
        <authorList>
            <person name="Sugita-Konishi S."/>
            <person name="Sato K."/>
            <person name="Mori E."/>
            <person name="Abe Y."/>
            <person name="Kisaki G."/>
            <person name="Hamano K."/>
            <person name="Suezawa K."/>
            <person name="Otani M."/>
            <person name="Fukuda T."/>
            <person name="Manabe T."/>
            <person name="Gomi K."/>
            <person name="Tabuchi M."/>
            <person name="Akimitsu K."/>
            <person name="Kataoka I."/>
        </authorList>
    </citation>
    <scope>NUCLEOTIDE SEQUENCE [LARGE SCALE GENOMIC DNA]</scope>
    <source>
        <strain evidence="3">cv. Fuchu</strain>
    </source>
</reference>
<evidence type="ECO:0000313" key="3">
    <source>
        <dbReference type="Proteomes" id="UP000585474"/>
    </source>
</evidence>
<evidence type="ECO:0000256" key="1">
    <source>
        <dbReference type="SAM" id="MobiDB-lite"/>
    </source>
</evidence>
<organism evidence="2 3">
    <name type="scientific">Actinidia rufa</name>
    <dbReference type="NCBI Taxonomy" id="165716"/>
    <lineage>
        <taxon>Eukaryota</taxon>
        <taxon>Viridiplantae</taxon>
        <taxon>Streptophyta</taxon>
        <taxon>Embryophyta</taxon>
        <taxon>Tracheophyta</taxon>
        <taxon>Spermatophyta</taxon>
        <taxon>Magnoliopsida</taxon>
        <taxon>eudicotyledons</taxon>
        <taxon>Gunneridae</taxon>
        <taxon>Pentapetalae</taxon>
        <taxon>asterids</taxon>
        <taxon>Ericales</taxon>
        <taxon>Actinidiaceae</taxon>
        <taxon>Actinidia</taxon>
    </lineage>
</organism>
<feature type="compositionally biased region" description="Basic residues" evidence="1">
    <location>
        <begin position="68"/>
        <end position="78"/>
    </location>
</feature>
<keyword evidence="3" id="KW-1185">Reference proteome</keyword>
<protein>
    <submittedName>
        <fullName evidence="2">Uncharacterized protein</fullName>
    </submittedName>
</protein>
<accession>A0A7J0GUP1</accession>
<dbReference type="AlphaFoldDB" id="A0A7J0GUP1"/>
<dbReference type="EMBL" id="BJWL01000024">
    <property type="protein sequence ID" value="GFZ14508.1"/>
    <property type="molecule type" value="Genomic_DNA"/>
</dbReference>
<proteinExistence type="predicted"/>
<feature type="region of interest" description="Disordered" evidence="1">
    <location>
        <begin position="1"/>
        <end position="192"/>
    </location>
</feature>
<dbReference type="Proteomes" id="UP000585474">
    <property type="component" value="Unassembled WGS sequence"/>
</dbReference>
<comment type="caution">
    <text evidence="2">The sequence shown here is derived from an EMBL/GenBank/DDBJ whole genome shotgun (WGS) entry which is preliminary data.</text>
</comment>
<gene>
    <name evidence="2" type="ORF">Acr_24g0006980</name>
</gene>